<gene>
    <name evidence="4" type="ORF">IF1G_09658</name>
</gene>
<dbReference type="Pfam" id="PF00172">
    <property type="entry name" value="Zn_clus"/>
    <property type="match status" value="1"/>
</dbReference>
<dbReference type="OrthoDB" id="410267at2759"/>
<dbReference type="EMBL" id="SPUK01000018">
    <property type="protein sequence ID" value="TQV91592.1"/>
    <property type="molecule type" value="Genomic_DNA"/>
</dbReference>
<dbReference type="PROSITE" id="PS00463">
    <property type="entry name" value="ZN2_CY6_FUNGAL_1"/>
    <property type="match status" value="1"/>
</dbReference>
<evidence type="ECO:0000256" key="1">
    <source>
        <dbReference type="ARBA" id="ARBA00004123"/>
    </source>
</evidence>
<dbReference type="GO" id="GO:0000981">
    <property type="term" value="F:DNA-binding transcription factor activity, RNA polymerase II-specific"/>
    <property type="evidence" value="ECO:0007669"/>
    <property type="project" value="InterPro"/>
</dbReference>
<keyword evidence="4" id="KW-0121">Carboxypeptidase</keyword>
<comment type="caution">
    <text evidence="4">The sequence shown here is derived from an EMBL/GenBank/DDBJ whole genome shotgun (WGS) entry which is preliminary data.</text>
</comment>
<dbReference type="AlphaFoldDB" id="A0A545UQ51"/>
<keyword evidence="4" id="KW-0378">Hydrolase</keyword>
<dbReference type="InterPro" id="IPR036864">
    <property type="entry name" value="Zn2-C6_fun-type_DNA-bd_sf"/>
</dbReference>
<dbReference type="PANTHER" id="PTHR31001:SF90">
    <property type="entry name" value="CENTROMERE DNA-BINDING PROTEIN COMPLEX CBF3 SUBUNIT B"/>
    <property type="match status" value="1"/>
</dbReference>
<evidence type="ECO:0000259" key="3">
    <source>
        <dbReference type="PROSITE" id="PS50048"/>
    </source>
</evidence>
<organism evidence="4 5">
    <name type="scientific">Cordyceps javanica</name>
    <dbReference type="NCBI Taxonomy" id="43265"/>
    <lineage>
        <taxon>Eukaryota</taxon>
        <taxon>Fungi</taxon>
        <taxon>Dikarya</taxon>
        <taxon>Ascomycota</taxon>
        <taxon>Pezizomycotina</taxon>
        <taxon>Sordariomycetes</taxon>
        <taxon>Hypocreomycetidae</taxon>
        <taxon>Hypocreales</taxon>
        <taxon>Cordycipitaceae</taxon>
        <taxon>Cordyceps</taxon>
    </lineage>
</organism>
<keyword evidence="4" id="KW-0645">Protease</keyword>
<dbReference type="CDD" id="cd00067">
    <property type="entry name" value="GAL4"/>
    <property type="match status" value="1"/>
</dbReference>
<evidence type="ECO:0000313" key="5">
    <source>
        <dbReference type="Proteomes" id="UP000315783"/>
    </source>
</evidence>
<feature type="domain" description="Zn(2)-C6 fungal-type" evidence="3">
    <location>
        <begin position="16"/>
        <end position="45"/>
    </location>
</feature>
<dbReference type="PROSITE" id="PS50048">
    <property type="entry name" value="ZN2_CY6_FUNGAL_2"/>
    <property type="match status" value="1"/>
</dbReference>
<dbReference type="SMART" id="SM00066">
    <property type="entry name" value="GAL4"/>
    <property type="match status" value="1"/>
</dbReference>
<dbReference type="SUPFAM" id="SSF57701">
    <property type="entry name" value="Zn2/Cys6 DNA-binding domain"/>
    <property type="match status" value="1"/>
</dbReference>
<dbReference type="Proteomes" id="UP000315783">
    <property type="component" value="Unassembled WGS sequence"/>
</dbReference>
<dbReference type="STRING" id="43265.A0A545UQ51"/>
<proteinExistence type="predicted"/>
<protein>
    <submittedName>
        <fullName evidence="4">Serine carboxypeptidase</fullName>
    </submittedName>
</protein>
<dbReference type="InterPro" id="IPR050613">
    <property type="entry name" value="Sec_Metabolite_Reg"/>
</dbReference>
<dbReference type="GO" id="GO:0004180">
    <property type="term" value="F:carboxypeptidase activity"/>
    <property type="evidence" value="ECO:0007669"/>
    <property type="project" value="UniProtKB-KW"/>
</dbReference>
<dbReference type="GO" id="GO:0008270">
    <property type="term" value="F:zinc ion binding"/>
    <property type="evidence" value="ECO:0007669"/>
    <property type="project" value="InterPro"/>
</dbReference>
<dbReference type="PANTHER" id="PTHR31001">
    <property type="entry name" value="UNCHARACTERIZED TRANSCRIPTIONAL REGULATORY PROTEIN"/>
    <property type="match status" value="1"/>
</dbReference>
<dbReference type="InterPro" id="IPR001138">
    <property type="entry name" value="Zn2Cys6_DnaBD"/>
</dbReference>
<dbReference type="Gene3D" id="4.10.240.10">
    <property type="entry name" value="Zn(2)-C6 fungal-type DNA-binding domain"/>
    <property type="match status" value="1"/>
</dbReference>
<keyword evidence="5" id="KW-1185">Reference proteome</keyword>
<sequence>MLSSSGRRISQRAPKACQECTRRKVRCDKTVPCSRCRRLKKACSREDVVTTKSTARNAGSDSEVAFLLRLQRILSGDDDGRIADAQALVEERLSEASAGNAVGNIPVDASKEALPSTSMAVRALESQIWSRQSTSCYPHRGGCNCAQYGGYAELVSINCDMSSPSIQWISVFVDPVLYLTTSDARKVVEFHISHLWWHHNALHASTFLDQCNIFWNTNQTTLWTLANSPAHRQRLGIDFSESIIPKQFEELMRILYTENFLSKPSMYSIQSIVISTRYAHNIGFSDSVTNLLASAVGIAQAMGLHRIDRSKGDNEKLLNTPYEKVECENGKRIWWQLVIQDYFSIPFTESYCESIASDQASSVDPPEVITRKHFTTPIPMNCNDDLLEQPENAITISAYTRCVAQECLLMPEVFDGFLSDVDDHRRVYRHVCAMGNRMKALIASFPKPFLGNDSSSSAASDIAWLATARRTLAISVSDKIIMLHRPLLLHAFRTSDFSDVRQTCLSAALTILRENDKAACAVEETLSVWTQSAFCTTAVVVLVLELMYGSAGADSKHEEYILQLQRTSERLEKRRCDAMAAKCAKLIRALIVAHGDLTACELLLSAQDRVQMADQIIQDQRLLSQVISVVAPENEPFTNKTPSLWPFYNDDTQEQEQFGFDFNAWYSEMFAQFS</sequence>
<evidence type="ECO:0000256" key="2">
    <source>
        <dbReference type="ARBA" id="ARBA00023242"/>
    </source>
</evidence>
<reference evidence="4 5" key="1">
    <citation type="journal article" date="2019" name="Appl. Microbiol. Biotechnol.">
        <title>Genome sequence of Isaria javanica and comparative genome analysis insights into family S53 peptidase evolution in fungal entomopathogens.</title>
        <authorList>
            <person name="Lin R."/>
            <person name="Zhang X."/>
            <person name="Xin B."/>
            <person name="Zou M."/>
            <person name="Gao Y."/>
            <person name="Qin F."/>
            <person name="Hu Q."/>
            <person name="Xie B."/>
            <person name="Cheng X."/>
        </authorList>
    </citation>
    <scope>NUCLEOTIDE SEQUENCE [LARGE SCALE GENOMIC DNA]</scope>
    <source>
        <strain evidence="4 5">IJ1G</strain>
    </source>
</reference>
<name>A0A545UQ51_9HYPO</name>
<keyword evidence="2" id="KW-0539">Nucleus</keyword>
<evidence type="ECO:0000313" key="4">
    <source>
        <dbReference type="EMBL" id="TQV91592.1"/>
    </source>
</evidence>
<comment type="subcellular location">
    <subcellularLocation>
        <location evidence="1">Nucleus</location>
    </subcellularLocation>
</comment>
<dbReference type="GO" id="GO:0005634">
    <property type="term" value="C:nucleus"/>
    <property type="evidence" value="ECO:0007669"/>
    <property type="project" value="UniProtKB-SubCell"/>
</dbReference>
<dbReference type="CDD" id="cd12148">
    <property type="entry name" value="fungal_TF_MHR"/>
    <property type="match status" value="1"/>
</dbReference>
<accession>A0A545UQ51</accession>